<protein>
    <submittedName>
        <fullName evidence="1">Uncharacterized protein</fullName>
    </submittedName>
</protein>
<gene>
    <name evidence="1" type="ORF">LCGC14_2569220</name>
</gene>
<dbReference type="AlphaFoldDB" id="A0A0F9AHN5"/>
<name>A0A0F9AHN5_9ZZZZ</name>
<proteinExistence type="predicted"/>
<dbReference type="EMBL" id="LAZR01042614">
    <property type="protein sequence ID" value="KKL09099.1"/>
    <property type="molecule type" value="Genomic_DNA"/>
</dbReference>
<reference evidence="1" key="1">
    <citation type="journal article" date="2015" name="Nature">
        <title>Complex archaea that bridge the gap between prokaryotes and eukaryotes.</title>
        <authorList>
            <person name="Spang A."/>
            <person name="Saw J.H."/>
            <person name="Jorgensen S.L."/>
            <person name="Zaremba-Niedzwiedzka K."/>
            <person name="Martijn J."/>
            <person name="Lind A.E."/>
            <person name="van Eijk R."/>
            <person name="Schleper C."/>
            <person name="Guy L."/>
            <person name="Ettema T.J."/>
        </authorList>
    </citation>
    <scope>NUCLEOTIDE SEQUENCE</scope>
</reference>
<comment type="caution">
    <text evidence="1">The sequence shown here is derived from an EMBL/GenBank/DDBJ whole genome shotgun (WGS) entry which is preliminary data.</text>
</comment>
<organism evidence="1">
    <name type="scientific">marine sediment metagenome</name>
    <dbReference type="NCBI Taxonomy" id="412755"/>
    <lineage>
        <taxon>unclassified sequences</taxon>
        <taxon>metagenomes</taxon>
        <taxon>ecological metagenomes</taxon>
    </lineage>
</organism>
<sequence>MTWQTSLFAYSIQAQFEAFHSRHPQVYDHLVRLAYRARGAGRSRIGMKMLFEVLRWEWTIAGLPDDAEEWKLNNNYTSRYARLIMDEQPPLDGMFELRELKAP</sequence>
<evidence type="ECO:0000313" key="1">
    <source>
        <dbReference type="EMBL" id="KKL09099.1"/>
    </source>
</evidence>
<accession>A0A0F9AHN5</accession>